<protein>
    <submittedName>
        <fullName evidence="1">Uncharacterized protein</fullName>
    </submittedName>
</protein>
<dbReference type="Proteomes" id="UP000186895">
    <property type="component" value="Unassembled WGS sequence"/>
</dbReference>
<dbReference type="AlphaFoldDB" id="A0A1N6XFW5"/>
<name>A0A1N6XFW5_9GAMM</name>
<dbReference type="EMBL" id="FTMN01000014">
    <property type="protein sequence ID" value="SIR01150.1"/>
    <property type="molecule type" value="Genomic_DNA"/>
</dbReference>
<organism evidence="1 2">
    <name type="scientific">Marinobacterium stanieri</name>
    <dbReference type="NCBI Taxonomy" id="49186"/>
    <lineage>
        <taxon>Bacteria</taxon>
        <taxon>Pseudomonadati</taxon>
        <taxon>Pseudomonadota</taxon>
        <taxon>Gammaproteobacteria</taxon>
        <taxon>Oceanospirillales</taxon>
        <taxon>Oceanospirillaceae</taxon>
        <taxon>Marinobacterium</taxon>
    </lineage>
</organism>
<sequence length="66" mass="7503">MIYLCIASKKIYCIKGCTSRVNQKLNEVITSKIEILNINQVINKSILCISYIIENDIVPILEVANF</sequence>
<evidence type="ECO:0000313" key="2">
    <source>
        <dbReference type="Proteomes" id="UP000186895"/>
    </source>
</evidence>
<accession>A0A1N6XFW5</accession>
<keyword evidence="2" id="KW-1185">Reference proteome</keyword>
<proteinExistence type="predicted"/>
<gene>
    <name evidence="1" type="ORF">SAMN05421647_1141</name>
</gene>
<evidence type="ECO:0000313" key="1">
    <source>
        <dbReference type="EMBL" id="SIR01150.1"/>
    </source>
</evidence>
<reference evidence="1 2" key="1">
    <citation type="submission" date="2017-01" db="EMBL/GenBank/DDBJ databases">
        <authorList>
            <person name="Mah S.A."/>
            <person name="Swanson W.J."/>
            <person name="Moy G.W."/>
            <person name="Vacquier V.D."/>
        </authorList>
    </citation>
    <scope>NUCLEOTIDE SEQUENCE [LARGE SCALE GENOMIC DNA]</scope>
    <source>
        <strain evidence="1 2">DSM 7027</strain>
    </source>
</reference>